<dbReference type="PANTHER" id="PTHR32071:SF57">
    <property type="entry name" value="C4-DICARBOXYLATE TRANSPORT TRANSCRIPTIONAL REGULATORY PROTEIN DCTD"/>
    <property type="match status" value="1"/>
</dbReference>
<dbReference type="Pfam" id="PF02954">
    <property type="entry name" value="HTH_8"/>
    <property type="match status" value="1"/>
</dbReference>
<keyword evidence="1" id="KW-0547">Nucleotide-binding</keyword>
<comment type="caution">
    <text evidence="8">The sequence shown here is derived from an EMBL/GenBank/DDBJ whole genome shotgun (WGS) entry which is preliminary data.</text>
</comment>
<gene>
    <name evidence="8" type="ORF">ENJ63_01575</name>
</gene>
<dbReference type="InterPro" id="IPR058031">
    <property type="entry name" value="AAA_lid_NorR"/>
</dbReference>
<keyword evidence="4" id="KW-0238">DNA-binding</keyword>
<keyword evidence="3" id="KW-0805">Transcription regulation</keyword>
<dbReference type="FunFam" id="1.10.8.60:FF:000014">
    <property type="entry name" value="DNA-binding transcriptional regulator NtrC"/>
    <property type="match status" value="1"/>
</dbReference>
<evidence type="ECO:0000256" key="2">
    <source>
        <dbReference type="ARBA" id="ARBA00022840"/>
    </source>
</evidence>
<keyword evidence="5" id="KW-0010">Activator</keyword>
<dbReference type="Pfam" id="PF25601">
    <property type="entry name" value="AAA_lid_14"/>
    <property type="match status" value="1"/>
</dbReference>
<dbReference type="InterPro" id="IPR003593">
    <property type="entry name" value="AAA+_ATPase"/>
</dbReference>
<evidence type="ECO:0000313" key="8">
    <source>
        <dbReference type="EMBL" id="HFC46552.1"/>
    </source>
</evidence>
<dbReference type="PROSITE" id="PS00688">
    <property type="entry name" value="SIGMA54_INTERACT_3"/>
    <property type="match status" value="1"/>
</dbReference>
<keyword evidence="2" id="KW-0067">ATP-binding</keyword>
<dbReference type="InterPro" id="IPR025662">
    <property type="entry name" value="Sigma_54_int_dom_ATP-bd_1"/>
</dbReference>
<dbReference type="Gene3D" id="1.10.8.60">
    <property type="match status" value="1"/>
</dbReference>
<dbReference type="PANTHER" id="PTHR32071">
    <property type="entry name" value="TRANSCRIPTIONAL REGULATORY PROTEIN"/>
    <property type="match status" value="1"/>
</dbReference>
<dbReference type="PROSITE" id="PS00675">
    <property type="entry name" value="SIGMA54_INTERACT_1"/>
    <property type="match status" value="1"/>
</dbReference>
<dbReference type="Pfam" id="PF00158">
    <property type="entry name" value="Sigma54_activat"/>
    <property type="match status" value="1"/>
</dbReference>
<dbReference type="Gene3D" id="3.40.50.300">
    <property type="entry name" value="P-loop containing nucleotide triphosphate hydrolases"/>
    <property type="match status" value="1"/>
</dbReference>
<feature type="domain" description="Sigma-54 factor interaction" evidence="7">
    <location>
        <begin position="1"/>
        <end position="230"/>
    </location>
</feature>
<dbReference type="GO" id="GO:0043565">
    <property type="term" value="F:sequence-specific DNA binding"/>
    <property type="evidence" value="ECO:0007669"/>
    <property type="project" value="InterPro"/>
</dbReference>
<dbReference type="InterPro" id="IPR025943">
    <property type="entry name" value="Sigma_54_int_dom_ATP-bd_2"/>
</dbReference>
<evidence type="ECO:0000256" key="1">
    <source>
        <dbReference type="ARBA" id="ARBA00022741"/>
    </source>
</evidence>
<dbReference type="PROSITE" id="PS50045">
    <property type="entry name" value="SIGMA54_INTERACT_4"/>
    <property type="match status" value="1"/>
</dbReference>
<reference evidence="8" key="1">
    <citation type="journal article" date="2020" name="mSystems">
        <title>Genome- and Community-Level Interaction Insights into Carbon Utilization and Element Cycling Functions of Hydrothermarchaeota in Hydrothermal Sediment.</title>
        <authorList>
            <person name="Zhou Z."/>
            <person name="Liu Y."/>
            <person name="Xu W."/>
            <person name="Pan J."/>
            <person name="Luo Z.H."/>
            <person name="Li M."/>
        </authorList>
    </citation>
    <scope>NUCLEOTIDE SEQUENCE [LARGE SCALE GENOMIC DNA]</scope>
    <source>
        <strain evidence="8">HyVt-503</strain>
    </source>
</reference>
<dbReference type="InterPro" id="IPR002197">
    <property type="entry name" value="HTH_Fis"/>
</dbReference>
<proteinExistence type="predicted"/>
<sequence length="333" mass="36852">MIGESPQILELLKIIDKVAASDSTVLITGESGTGKELVAKEIHRRSKRNAGAFVPINCGAIPKELLESELFGYEKGAFTGANRTKPGRFELANGGTVFLDEIGDMSPDLQVKVLRVLQERAFERVGGIKEIQVDVRIVAATHRDLEEAVKEGRFREDLYYRLNVIPIRVPPLRERKSDIPLLIQHFNKVFSQRAGTPPMEIEELAMEAFMAYSWPGNVRELENVVERLIVLAEGNTISLEDLPERIKGALGKAPKGQEGRETGSAKGPISIDQIACLPLPENGVSLPEVIRKLEIRLINQALSRTNGVKSKAAQLLGLKRTTLVEKMRKFGML</sequence>
<keyword evidence="6" id="KW-0804">Transcription</keyword>
<evidence type="ECO:0000256" key="4">
    <source>
        <dbReference type="ARBA" id="ARBA00023125"/>
    </source>
</evidence>
<dbReference type="AlphaFoldDB" id="A0A7V2SV85"/>
<evidence type="ECO:0000259" key="7">
    <source>
        <dbReference type="PROSITE" id="PS50045"/>
    </source>
</evidence>
<dbReference type="Gene3D" id="1.10.10.60">
    <property type="entry name" value="Homeodomain-like"/>
    <property type="match status" value="1"/>
</dbReference>
<dbReference type="InterPro" id="IPR009057">
    <property type="entry name" value="Homeodomain-like_sf"/>
</dbReference>
<dbReference type="SUPFAM" id="SSF46689">
    <property type="entry name" value="Homeodomain-like"/>
    <property type="match status" value="1"/>
</dbReference>
<name>A0A7V2SV85_9BACT</name>
<dbReference type="PROSITE" id="PS00676">
    <property type="entry name" value="SIGMA54_INTERACT_2"/>
    <property type="match status" value="1"/>
</dbReference>
<evidence type="ECO:0000256" key="6">
    <source>
        <dbReference type="ARBA" id="ARBA00023163"/>
    </source>
</evidence>
<accession>A0A7V2SV85</accession>
<dbReference type="GO" id="GO:0006355">
    <property type="term" value="P:regulation of DNA-templated transcription"/>
    <property type="evidence" value="ECO:0007669"/>
    <property type="project" value="InterPro"/>
</dbReference>
<dbReference type="SMART" id="SM00382">
    <property type="entry name" value="AAA"/>
    <property type="match status" value="1"/>
</dbReference>
<evidence type="ECO:0000256" key="5">
    <source>
        <dbReference type="ARBA" id="ARBA00023159"/>
    </source>
</evidence>
<organism evidence="8">
    <name type="scientific">Dissulfuribacter thermophilus</name>
    <dbReference type="NCBI Taxonomy" id="1156395"/>
    <lineage>
        <taxon>Bacteria</taxon>
        <taxon>Pseudomonadati</taxon>
        <taxon>Thermodesulfobacteriota</taxon>
        <taxon>Dissulfuribacteria</taxon>
        <taxon>Dissulfuribacterales</taxon>
        <taxon>Dissulfuribacteraceae</taxon>
        <taxon>Dissulfuribacter</taxon>
    </lineage>
</organism>
<protein>
    <submittedName>
        <fullName evidence="8">Sigma-54-dependent Fis family transcriptional regulator</fullName>
    </submittedName>
</protein>
<dbReference type="PRINTS" id="PR01590">
    <property type="entry name" value="HTHFIS"/>
</dbReference>
<dbReference type="InterPro" id="IPR002078">
    <property type="entry name" value="Sigma_54_int"/>
</dbReference>
<dbReference type="InterPro" id="IPR025944">
    <property type="entry name" value="Sigma_54_int_dom_CS"/>
</dbReference>
<dbReference type="CDD" id="cd00009">
    <property type="entry name" value="AAA"/>
    <property type="match status" value="1"/>
</dbReference>
<dbReference type="FunFam" id="3.40.50.300:FF:000006">
    <property type="entry name" value="DNA-binding transcriptional regulator NtrC"/>
    <property type="match status" value="1"/>
</dbReference>
<dbReference type="InterPro" id="IPR027417">
    <property type="entry name" value="P-loop_NTPase"/>
</dbReference>
<evidence type="ECO:0000256" key="3">
    <source>
        <dbReference type="ARBA" id="ARBA00023015"/>
    </source>
</evidence>
<dbReference type="EMBL" id="DRND01000133">
    <property type="protein sequence ID" value="HFC46552.1"/>
    <property type="molecule type" value="Genomic_DNA"/>
</dbReference>
<dbReference type="Proteomes" id="UP000885797">
    <property type="component" value="Unassembled WGS sequence"/>
</dbReference>
<dbReference type="SUPFAM" id="SSF52540">
    <property type="entry name" value="P-loop containing nucleoside triphosphate hydrolases"/>
    <property type="match status" value="1"/>
</dbReference>
<dbReference type="GO" id="GO:0005524">
    <property type="term" value="F:ATP binding"/>
    <property type="evidence" value="ECO:0007669"/>
    <property type="project" value="UniProtKB-KW"/>
</dbReference>